<proteinExistence type="predicted"/>
<dbReference type="InParanoid" id="K4CEC5"/>
<name>K4CEC5_SOLLC</name>
<evidence type="ECO:0000313" key="2">
    <source>
        <dbReference type="Proteomes" id="UP000004994"/>
    </source>
</evidence>
<accession>K4CEC5</accession>
<evidence type="ECO:0000313" key="1">
    <source>
        <dbReference type="EnsemblPlants" id="Solyc07g042650.1.1"/>
    </source>
</evidence>
<keyword evidence="2" id="KW-1185">Reference proteome</keyword>
<protein>
    <submittedName>
        <fullName evidence="1">Uncharacterized protein</fullName>
    </submittedName>
</protein>
<sequence length="83" mass="9651">MEMGKTIQGIALVLVQPMQWFREIERCTTRGSNNILFIMVPEWRNAHYIQSVDSNATKAVLDLESTYNVRISVSINFETKFIR</sequence>
<dbReference type="AlphaFoldDB" id="K4CEC5"/>
<dbReference type="HOGENOM" id="CLU_2546985_0_0_1"/>
<reference evidence="1" key="2">
    <citation type="submission" date="2015-06" db="UniProtKB">
        <authorList>
            <consortium name="EnsemblPlants"/>
        </authorList>
    </citation>
    <scope>IDENTIFICATION</scope>
    <source>
        <strain evidence="1">cv. Heinz 1706</strain>
    </source>
</reference>
<organism evidence="1">
    <name type="scientific">Solanum lycopersicum</name>
    <name type="common">Tomato</name>
    <name type="synonym">Lycopersicon esculentum</name>
    <dbReference type="NCBI Taxonomy" id="4081"/>
    <lineage>
        <taxon>Eukaryota</taxon>
        <taxon>Viridiplantae</taxon>
        <taxon>Streptophyta</taxon>
        <taxon>Embryophyta</taxon>
        <taxon>Tracheophyta</taxon>
        <taxon>Spermatophyta</taxon>
        <taxon>Magnoliopsida</taxon>
        <taxon>eudicotyledons</taxon>
        <taxon>Gunneridae</taxon>
        <taxon>Pentapetalae</taxon>
        <taxon>asterids</taxon>
        <taxon>lamiids</taxon>
        <taxon>Solanales</taxon>
        <taxon>Solanaceae</taxon>
        <taxon>Solanoideae</taxon>
        <taxon>Solaneae</taxon>
        <taxon>Solanum</taxon>
        <taxon>Solanum subgen. Lycopersicon</taxon>
    </lineage>
</organism>
<dbReference type="Proteomes" id="UP000004994">
    <property type="component" value="Chromosome 7"/>
</dbReference>
<dbReference type="PaxDb" id="4081-Solyc07g042650.1.1"/>
<reference evidence="1" key="1">
    <citation type="journal article" date="2012" name="Nature">
        <title>The tomato genome sequence provides insights into fleshy fruit evolution.</title>
        <authorList>
            <consortium name="Tomato Genome Consortium"/>
        </authorList>
    </citation>
    <scope>NUCLEOTIDE SEQUENCE [LARGE SCALE GENOMIC DNA]</scope>
    <source>
        <strain evidence="1">cv. Heinz 1706</strain>
    </source>
</reference>
<dbReference type="EnsemblPlants" id="Solyc07g042650.1.1">
    <property type="protein sequence ID" value="Solyc07g042650.1.1"/>
    <property type="gene ID" value="Solyc07g042650.1"/>
</dbReference>
<dbReference type="Gramene" id="Solyc07g042650.1.1">
    <property type="protein sequence ID" value="Solyc07g042650.1.1"/>
    <property type="gene ID" value="Solyc07g042650.1"/>
</dbReference>